<protein>
    <submittedName>
        <fullName evidence="2">Uncharacterized protein</fullName>
    </submittedName>
</protein>
<name>A0A067JTL0_JATCU</name>
<keyword evidence="3" id="KW-1185">Reference proteome</keyword>
<feature type="compositionally biased region" description="Low complexity" evidence="1">
    <location>
        <begin position="13"/>
        <end position="27"/>
    </location>
</feature>
<evidence type="ECO:0000256" key="1">
    <source>
        <dbReference type="SAM" id="MobiDB-lite"/>
    </source>
</evidence>
<feature type="compositionally biased region" description="Basic and acidic residues" evidence="1">
    <location>
        <begin position="128"/>
        <end position="141"/>
    </location>
</feature>
<reference evidence="2 3" key="1">
    <citation type="journal article" date="2014" name="PLoS ONE">
        <title>Global Analysis of Gene Expression Profiles in Physic Nut (Jatropha curcas L.) Seedlings Exposed to Salt Stress.</title>
        <authorList>
            <person name="Zhang L."/>
            <person name="Zhang C."/>
            <person name="Wu P."/>
            <person name="Chen Y."/>
            <person name="Li M."/>
            <person name="Jiang H."/>
            <person name="Wu G."/>
        </authorList>
    </citation>
    <scope>NUCLEOTIDE SEQUENCE [LARGE SCALE GENOMIC DNA]</scope>
    <source>
        <strain evidence="3">cv. GZQX0401</strain>
        <tissue evidence="2">Young leaves</tissue>
    </source>
</reference>
<evidence type="ECO:0000313" key="3">
    <source>
        <dbReference type="Proteomes" id="UP000027138"/>
    </source>
</evidence>
<feature type="compositionally biased region" description="Basic and acidic residues" evidence="1">
    <location>
        <begin position="97"/>
        <end position="108"/>
    </location>
</feature>
<accession>A0A067JTL0</accession>
<dbReference type="EMBL" id="KK915367">
    <property type="protein sequence ID" value="KDP22884.1"/>
    <property type="molecule type" value="Genomic_DNA"/>
</dbReference>
<feature type="region of interest" description="Disordered" evidence="1">
    <location>
        <begin position="76"/>
        <end position="143"/>
    </location>
</feature>
<proteinExistence type="predicted"/>
<gene>
    <name evidence="2" type="ORF">JCGZ_01958</name>
</gene>
<evidence type="ECO:0000313" key="2">
    <source>
        <dbReference type="EMBL" id="KDP22884.1"/>
    </source>
</evidence>
<sequence>MRKDLKEIKVARRSNTTRASPSATSTRIQTLEGEEVDNPSHYLRNLNNKSGRVQGRKMDYLNRFVDPLQKFEEYDDQEKLPKEVSSTLRENGSKASSSKEPKCEKSEEKEEEEATEQTKQTNGPLESETSRLREQKSEKRNKGAWVSQLLTKIRGRIFSRKGGMIRNQYHSTIKHNEAWGTPKFLTLMEAQVEMKSEFQHMARPRPCYVSTPVQGGTPQAVQASTYREKTLDLSHARAN</sequence>
<dbReference type="AlphaFoldDB" id="A0A067JTL0"/>
<feature type="region of interest" description="Disordered" evidence="1">
    <location>
        <begin position="1"/>
        <end position="54"/>
    </location>
</feature>
<dbReference type="Proteomes" id="UP000027138">
    <property type="component" value="Unassembled WGS sequence"/>
</dbReference>
<organism evidence="2 3">
    <name type="scientific">Jatropha curcas</name>
    <name type="common">Barbados nut</name>
    <dbReference type="NCBI Taxonomy" id="180498"/>
    <lineage>
        <taxon>Eukaryota</taxon>
        <taxon>Viridiplantae</taxon>
        <taxon>Streptophyta</taxon>
        <taxon>Embryophyta</taxon>
        <taxon>Tracheophyta</taxon>
        <taxon>Spermatophyta</taxon>
        <taxon>Magnoliopsida</taxon>
        <taxon>eudicotyledons</taxon>
        <taxon>Gunneridae</taxon>
        <taxon>Pentapetalae</taxon>
        <taxon>rosids</taxon>
        <taxon>fabids</taxon>
        <taxon>Malpighiales</taxon>
        <taxon>Euphorbiaceae</taxon>
        <taxon>Crotonoideae</taxon>
        <taxon>Jatropheae</taxon>
        <taxon>Jatropha</taxon>
    </lineage>
</organism>
<feature type="compositionally biased region" description="Basic and acidic residues" evidence="1">
    <location>
        <begin position="1"/>
        <end position="10"/>
    </location>
</feature>